<gene>
    <name evidence="2" type="ORF">DICVIV_06370</name>
</gene>
<accession>A0A0D8XUU0</accession>
<feature type="region of interest" description="Disordered" evidence="1">
    <location>
        <begin position="13"/>
        <end position="48"/>
    </location>
</feature>
<evidence type="ECO:0000313" key="2">
    <source>
        <dbReference type="EMBL" id="KJH47529.1"/>
    </source>
</evidence>
<name>A0A0D8XUU0_DICVI</name>
<evidence type="ECO:0000256" key="1">
    <source>
        <dbReference type="SAM" id="MobiDB-lite"/>
    </source>
</evidence>
<reference evidence="3" key="2">
    <citation type="journal article" date="2016" name="Sci. Rep.">
        <title>Dictyocaulus viviparus genome, variome and transcriptome elucidate lungworm biology and support future intervention.</title>
        <authorList>
            <person name="McNulty S.N."/>
            <person name="Strube C."/>
            <person name="Rosa B.A."/>
            <person name="Martin J.C."/>
            <person name="Tyagi R."/>
            <person name="Choi Y.J."/>
            <person name="Wang Q."/>
            <person name="Hallsworth Pepin K."/>
            <person name="Zhang X."/>
            <person name="Ozersky P."/>
            <person name="Wilson R.K."/>
            <person name="Sternberg P.W."/>
            <person name="Gasser R.B."/>
            <person name="Mitreva M."/>
        </authorList>
    </citation>
    <scope>NUCLEOTIDE SEQUENCE [LARGE SCALE GENOMIC DNA]</scope>
    <source>
        <strain evidence="3">HannoverDv2000</strain>
    </source>
</reference>
<protein>
    <submittedName>
        <fullName evidence="2">Uncharacterized protein</fullName>
    </submittedName>
</protein>
<sequence>MPTSILIRQMNSLDERGSVSSNDTDSLGVAPGGNPTSLSRSPQSSIDSNTDVAQISMNWMRMNGLGQGAIRPLLTGNPVMVKSKAKPSHHLSILYFNGANRLLRDVDAISGFALPSQFIFNHIHIK</sequence>
<proteinExistence type="predicted"/>
<dbReference type="AlphaFoldDB" id="A0A0D8XUU0"/>
<reference evidence="2 3" key="1">
    <citation type="submission" date="2013-11" db="EMBL/GenBank/DDBJ databases">
        <title>Draft genome of the bovine lungworm Dictyocaulus viviparus.</title>
        <authorList>
            <person name="Mitreva M."/>
        </authorList>
    </citation>
    <scope>NUCLEOTIDE SEQUENCE [LARGE SCALE GENOMIC DNA]</scope>
    <source>
        <strain evidence="2 3">HannoverDv2000</strain>
    </source>
</reference>
<organism evidence="2 3">
    <name type="scientific">Dictyocaulus viviparus</name>
    <name type="common">Bovine lungworm</name>
    <dbReference type="NCBI Taxonomy" id="29172"/>
    <lineage>
        <taxon>Eukaryota</taxon>
        <taxon>Metazoa</taxon>
        <taxon>Ecdysozoa</taxon>
        <taxon>Nematoda</taxon>
        <taxon>Chromadorea</taxon>
        <taxon>Rhabditida</taxon>
        <taxon>Rhabditina</taxon>
        <taxon>Rhabditomorpha</taxon>
        <taxon>Strongyloidea</taxon>
        <taxon>Metastrongylidae</taxon>
        <taxon>Dictyocaulus</taxon>
    </lineage>
</organism>
<dbReference type="STRING" id="29172.A0A0D8XUU0"/>
<dbReference type="Proteomes" id="UP000053766">
    <property type="component" value="Unassembled WGS sequence"/>
</dbReference>
<keyword evidence="3" id="KW-1185">Reference proteome</keyword>
<evidence type="ECO:0000313" key="3">
    <source>
        <dbReference type="Proteomes" id="UP000053766"/>
    </source>
</evidence>
<dbReference type="EMBL" id="KN716303">
    <property type="protein sequence ID" value="KJH47529.1"/>
    <property type="molecule type" value="Genomic_DNA"/>
</dbReference>
<feature type="compositionally biased region" description="Polar residues" evidence="1">
    <location>
        <begin position="34"/>
        <end position="48"/>
    </location>
</feature>
<dbReference type="OrthoDB" id="5790186at2759"/>